<proteinExistence type="predicted"/>
<dbReference type="Pfam" id="PF06035">
    <property type="entry name" value="Peptidase_C93"/>
    <property type="match status" value="1"/>
</dbReference>
<protein>
    <recommendedName>
        <fullName evidence="4">Transglutaminase</fullName>
    </recommendedName>
</protein>
<dbReference type="AlphaFoldDB" id="A0A504UQW8"/>
<keyword evidence="1" id="KW-0732">Signal</keyword>
<reference evidence="2 3" key="1">
    <citation type="submission" date="2019-06" db="EMBL/GenBank/DDBJ databases">
        <title>Rhizobium sp. CL12 isolated from roots of soybean.</title>
        <authorList>
            <person name="Wang C."/>
        </authorList>
    </citation>
    <scope>NUCLEOTIDE SEQUENCE [LARGE SCALE GENOMIC DNA]</scope>
    <source>
        <strain evidence="2 3">CL12</strain>
    </source>
</reference>
<evidence type="ECO:0008006" key="4">
    <source>
        <dbReference type="Google" id="ProtNLM"/>
    </source>
</evidence>
<feature type="chain" id="PRO_5021325184" description="Transglutaminase" evidence="1">
    <location>
        <begin position="25"/>
        <end position="192"/>
    </location>
</feature>
<dbReference type="PANTHER" id="PTHR39327">
    <property type="match status" value="1"/>
</dbReference>
<dbReference type="Proteomes" id="UP000316429">
    <property type="component" value="Unassembled WGS sequence"/>
</dbReference>
<sequence length="192" mass="20824">MKKQLLAAALCVATLVSTASTGYAGSFIPAQRSIMAPKGFAGACSRYNWLCANKGGKTLADGEAKNLLASVNRAVNARVRPVHDMGRDQWVLPTNNRGDCEDYALAKKKQLIDAGFPANKLAMTVVLDRRGNNHAVLMARLSDGDYILDNLSGSVKSWKSTGYTFLARQNFDNKRSWQVILSGPRAGKFVLS</sequence>
<gene>
    <name evidence="2" type="ORF">FJQ55_10420</name>
</gene>
<keyword evidence="3" id="KW-1185">Reference proteome</keyword>
<evidence type="ECO:0000313" key="2">
    <source>
        <dbReference type="EMBL" id="TPP11206.1"/>
    </source>
</evidence>
<dbReference type="InterPro" id="IPR010319">
    <property type="entry name" value="Transglutaminase-like_Cys_pept"/>
</dbReference>
<comment type="caution">
    <text evidence="2">The sequence shown here is derived from an EMBL/GenBank/DDBJ whole genome shotgun (WGS) entry which is preliminary data.</text>
</comment>
<dbReference type="OrthoDB" id="5401788at2"/>
<dbReference type="Gene3D" id="3.10.620.30">
    <property type="match status" value="1"/>
</dbReference>
<feature type="signal peptide" evidence="1">
    <location>
        <begin position="1"/>
        <end position="24"/>
    </location>
</feature>
<organism evidence="2 3">
    <name type="scientific">Rhizobium glycinendophyticum</name>
    <dbReference type="NCBI Taxonomy" id="2589807"/>
    <lineage>
        <taxon>Bacteria</taxon>
        <taxon>Pseudomonadati</taxon>
        <taxon>Pseudomonadota</taxon>
        <taxon>Alphaproteobacteria</taxon>
        <taxon>Hyphomicrobiales</taxon>
        <taxon>Rhizobiaceae</taxon>
        <taxon>Rhizobium/Agrobacterium group</taxon>
        <taxon>Rhizobium</taxon>
    </lineage>
</organism>
<dbReference type="EMBL" id="VFYP01000001">
    <property type="protein sequence ID" value="TPP11206.1"/>
    <property type="molecule type" value="Genomic_DNA"/>
</dbReference>
<name>A0A504UQW8_9HYPH</name>
<evidence type="ECO:0000313" key="3">
    <source>
        <dbReference type="Proteomes" id="UP000316429"/>
    </source>
</evidence>
<dbReference type="PANTHER" id="PTHR39327:SF1">
    <property type="entry name" value="BLR5470 PROTEIN"/>
    <property type="match status" value="1"/>
</dbReference>
<accession>A0A504UQW8</accession>
<evidence type="ECO:0000256" key="1">
    <source>
        <dbReference type="SAM" id="SignalP"/>
    </source>
</evidence>
<dbReference type="RefSeq" id="WP_140827727.1">
    <property type="nucleotide sequence ID" value="NZ_VFYP01000001.1"/>
</dbReference>